<keyword evidence="3" id="KW-1185">Reference proteome</keyword>
<keyword evidence="1" id="KW-0472">Membrane</keyword>
<comment type="caution">
    <text evidence="2">The sequence shown here is derived from an EMBL/GenBank/DDBJ whole genome shotgun (WGS) entry which is preliminary data.</text>
</comment>
<dbReference type="Proteomes" id="UP000593571">
    <property type="component" value="Unassembled WGS sequence"/>
</dbReference>
<evidence type="ECO:0000313" key="3">
    <source>
        <dbReference type="Proteomes" id="UP000593571"/>
    </source>
</evidence>
<evidence type="ECO:0000313" key="2">
    <source>
        <dbReference type="EMBL" id="KAF6405039.1"/>
    </source>
</evidence>
<name>A0A7J8C2J4_ROUAE</name>
<dbReference type="EMBL" id="JACASE010000015">
    <property type="protein sequence ID" value="KAF6405039.1"/>
    <property type="molecule type" value="Genomic_DNA"/>
</dbReference>
<proteinExistence type="predicted"/>
<dbReference type="AlphaFoldDB" id="A0A7J8C2J4"/>
<protein>
    <submittedName>
        <fullName evidence="2">Uncharacterized protein</fullName>
    </submittedName>
</protein>
<evidence type="ECO:0000256" key="1">
    <source>
        <dbReference type="SAM" id="Phobius"/>
    </source>
</evidence>
<organism evidence="2 3">
    <name type="scientific">Rousettus aegyptiacus</name>
    <name type="common">Egyptian fruit bat</name>
    <name type="synonym">Pteropus aegyptiacus</name>
    <dbReference type="NCBI Taxonomy" id="9407"/>
    <lineage>
        <taxon>Eukaryota</taxon>
        <taxon>Metazoa</taxon>
        <taxon>Chordata</taxon>
        <taxon>Craniata</taxon>
        <taxon>Vertebrata</taxon>
        <taxon>Euteleostomi</taxon>
        <taxon>Mammalia</taxon>
        <taxon>Eutheria</taxon>
        <taxon>Laurasiatheria</taxon>
        <taxon>Chiroptera</taxon>
        <taxon>Yinpterochiroptera</taxon>
        <taxon>Pteropodoidea</taxon>
        <taxon>Pteropodidae</taxon>
        <taxon>Rousettinae</taxon>
        <taxon>Rousettus</taxon>
    </lineage>
</organism>
<gene>
    <name evidence="2" type="ORF">HJG63_009359</name>
</gene>
<accession>A0A7J8C2J4</accession>
<keyword evidence="1" id="KW-0812">Transmembrane</keyword>
<keyword evidence="1" id="KW-1133">Transmembrane helix</keyword>
<feature type="transmembrane region" description="Helical" evidence="1">
    <location>
        <begin position="38"/>
        <end position="56"/>
    </location>
</feature>
<reference evidence="2 3" key="1">
    <citation type="journal article" date="2020" name="Nature">
        <title>Six reference-quality genomes reveal evolution of bat adaptations.</title>
        <authorList>
            <person name="Jebb D."/>
            <person name="Huang Z."/>
            <person name="Pippel M."/>
            <person name="Hughes G.M."/>
            <person name="Lavrichenko K."/>
            <person name="Devanna P."/>
            <person name="Winkler S."/>
            <person name="Jermiin L.S."/>
            <person name="Skirmuntt E.C."/>
            <person name="Katzourakis A."/>
            <person name="Burkitt-Gray L."/>
            <person name="Ray D.A."/>
            <person name="Sullivan K.A.M."/>
            <person name="Roscito J.G."/>
            <person name="Kirilenko B.M."/>
            <person name="Davalos L.M."/>
            <person name="Corthals A.P."/>
            <person name="Power M.L."/>
            <person name="Jones G."/>
            <person name="Ransome R.D."/>
            <person name="Dechmann D.K.N."/>
            <person name="Locatelli A.G."/>
            <person name="Puechmaille S.J."/>
            <person name="Fedrigo O."/>
            <person name="Jarvis E.D."/>
            <person name="Hiller M."/>
            <person name="Vernes S.C."/>
            <person name="Myers E.W."/>
            <person name="Teeling E.C."/>
        </authorList>
    </citation>
    <scope>NUCLEOTIDE SEQUENCE [LARGE SCALE GENOMIC DNA]</scope>
    <source>
        <strain evidence="2">MRouAeg1</strain>
        <tissue evidence="2">Muscle</tissue>
    </source>
</reference>
<sequence length="166" mass="18855">MCPKYLVTKPDPEPRLPDVTTYTDHTLSLPCPNFPAPINQGVLLSVIFLCYFLSVLPQNHQSRLKKKNKIRFCAKHTLNPYSKLMSNNSCLSHFGTEAWRLREVTQQSGDKISPQTPHSSDCRTHLSPHHDTASFHYFTGFQFGPPPTPLVLSPFQTILYSKSRLS</sequence>